<dbReference type="InterPro" id="IPR006195">
    <property type="entry name" value="aa-tRNA-synth_II"/>
</dbReference>
<organism evidence="1 2">
    <name type="scientific">Streptacidiphilus alkalitolerans</name>
    <dbReference type="NCBI Taxonomy" id="3342712"/>
    <lineage>
        <taxon>Bacteria</taxon>
        <taxon>Bacillati</taxon>
        <taxon>Actinomycetota</taxon>
        <taxon>Actinomycetes</taxon>
        <taxon>Kitasatosporales</taxon>
        <taxon>Streptomycetaceae</taxon>
        <taxon>Streptacidiphilus</taxon>
    </lineage>
</organism>
<sequence>MTPNRPAALPAGDATPIPTDAAGVFLHPAPFEAVVGLLRQGIDALASVEDFPKVAIPPVVARSLVERAGYVQAFPQLLGTVHSFAGTPAEWKALSPLAVQGGDWFSAQRLSDLVLLPAACYPVYAGLAGAELAEPARFAVEGQCFRQEATSEIGRLRSFRMVELVTAGTEQHCLAWRGTWLERVAGWLERMSLKPEIEVADDPFFGPARRIFQAAQRVQELKYELRVPVADGLVQAIASANFHKDHFGEVFGFTSGGATGNTACTAFGIERIVLALLHAHGPRPAEWPDSVISAISGGN</sequence>
<dbReference type="PROSITE" id="PS50862">
    <property type="entry name" value="AA_TRNA_LIGASE_II"/>
    <property type="match status" value="1"/>
</dbReference>
<dbReference type="InterPro" id="IPR045864">
    <property type="entry name" value="aa-tRNA-synth_II/BPL/LPL"/>
</dbReference>
<keyword evidence="2" id="KW-1185">Reference proteome</keyword>
<dbReference type="SUPFAM" id="SSF55681">
    <property type="entry name" value="Class II aaRS and biotin synthetases"/>
    <property type="match status" value="1"/>
</dbReference>
<dbReference type="EMBL" id="JBHEZX010000008">
    <property type="protein sequence ID" value="MFC1411638.1"/>
    <property type="molecule type" value="Genomic_DNA"/>
</dbReference>
<evidence type="ECO:0000313" key="2">
    <source>
        <dbReference type="Proteomes" id="UP001592582"/>
    </source>
</evidence>
<protein>
    <submittedName>
        <fullName evidence="1">Uncharacterized protein</fullName>
    </submittedName>
</protein>
<dbReference type="Proteomes" id="UP001592582">
    <property type="component" value="Unassembled WGS sequence"/>
</dbReference>
<dbReference type="Gene3D" id="3.30.930.10">
    <property type="entry name" value="Bira Bifunctional Protein, Domain 2"/>
    <property type="match status" value="1"/>
</dbReference>
<gene>
    <name evidence="1" type="ORF">ACEZDG_20450</name>
</gene>
<proteinExistence type="predicted"/>
<accession>A0ABV6VD66</accession>
<name>A0ABV6VD66_9ACTN</name>
<evidence type="ECO:0000313" key="1">
    <source>
        <dbReference type="EMBL" id="MFC1411638.1"/>
    </source>
</evidence>
<comment type="caution">
    <text evidence="1">The sequence shown here is derived from an EMBL/GenBank/DDBJ whole genome shotgun (WGS) entry which is preliminary data.</text>
</comment>
<reference evidence="1 2" key="1">
    <citation type="submission" date="2024-09" db="EMBL/GenBank/DDBJ databases">
        <authorList>
            <person name="Lee S.D."/>
        </authorList>
    </citation>
    <scope>NUCLEOTIDE SEQUENCE [LARGE SCALE GENOMIC DNA]</scope>
    <source>
        <strain evidence="1 2">N1-1</strain>
    </source>
</reference>